<proteinExistence type="inferred from homology"/>
<dbReference type="Proteomes" id="UP000244962">
    <property type="component" value="Unassembled WGS sequence"/>
</dbReference>
<feature type="domain" description="HNH nuclease" evidence="3">
    <location>
        <begin position="431"/>
        <end position="483"/>
    </location>
</feature>
<dbReference type="GO" id="GO:0004519">
    <property type="term" value="F:endonuclease activity"/>
    <property type="evidence" value="ECO:0007669"/>
    <property type="project" value="InterPro"/>
</dbReference>
<dbReference type="SMART" id="SM00507">
    <property type="entry name" value="HNHc"/>
    <property type="match status" value="1"/>
</dbReference>
<dbReference type="Pfam" id="PF02720">
    <property type="entry name" value="DUF222"/>
    <property type="match status" value="2"/>
</dbReference>
<reference evidence="5" key="1">
    <citation type="submission" date="2018-04" db="EMBL/GenBank/DDBJ databases">
        <authorList>
            <person name="Liu S."/>
            <person name="Wang Z."/>
            <person name="Li J."/>
        </authorList>
    </citation>
    <scope>NUCLEOTIDE SEQUENCE [LARGE SCALE GENOMIC DNA]</scope>
    <source>
        <strain evidence="5">622</strain>
    </source>
</reference>
<feature type="compositionally biased region" description="Acidic residues" evidence="2">
    <location>
        <begin position="44"/>
        <end position="60"/>
    </location>
</feature>
<organism evidence="4 5">
    <name type="scientific">Mycetocola zhujimingii</name>
    <dbReference type="NCBI Taxonomy" id="2079792"/>
    <lineage>
        <taxon>Bacteria</taxon>
        <taxon>Bacillati</taxon>
        <taxon>Actinomycetota</taxon>
        <taxon>Actinomycetes</taxon>
        <taxon>Micrococcales</taxon>
        <taxon>Microbacteriaceae</taxon>
        <taxon>Mycetocola</taxon>
    </lineage>
</organism>
<dbReference type="InterPro" id="IPR003615">
    <property type="entry name" value="HNH_nuc"/>
</dbReference>
<dbReference type="CDD" id="cd00085">
    <property type="entry name" value="HNHc"/>
    <property type="match status" value="1"/>
</dbReference>
<dbReference type="InterPro" id="IPR003870">
    <property type="entry name" value="DUF222"/>
</dbReference>
<evidence type="ECO:0000256" key="2">
    <source>
        <dbReference type="SAM" id="MobiDB-lite"/>
    </source>
</evidence>
<dbReference type="EMBL" id="QEFB01000005">
    <property type="protein sequence ID" value="PWC07293.1"/>
    <property type="molecule type" value="Genomic_DNA"/>
</dbReference>
<evidence type="ECO:0000256" key="1">
    <source>
        <dbReference type="ARBA" id="ARBA00023450"/>
    </source>
</evidence>
<sequence length="621" mass="67689">MPQQEQGSDPGPDVEPEPESELAPEPEPEPKPEPQSESGSGSESEPEPEPEPDANADADEPEPTVYAKIADTCTALVEAVGQVEKLEACQAAWKAEFIDRARTLAVAAEEGVLVTARSRSVVERQDLALRSFIAELACTLRVAERSATALVDESRALLHRLPVTLAALREGEISYRHAQVLVDQTDTLTDDAAAELEEKAVPFAKTMPVARFRQKTRMLRERLQPESAVARCRKSVTDRRVELIPAPDGMAWLNLFTTAPAAETIFDTIRAQSMKLQSPVEPRTLSQLDADVVFAAMMEAFTGEFSLPDPTGTRVFGTGLGIRNPYADPDPAPATAPPPGEEEGSAVTAGPGRDPATAFRKIVPTVMVTVPVLTLLGKSVEPGNLDGYGPIDADTARQLASQAPEFSRILTHPETGVALSLGHTKYTPSKAMRRFLRYRDGYCRFPGCTRKAVSSDIDHTQPFDSGGNTDFDNLASLCPKHHKLKHETNWLVEQLGDGILRWTSPHGREYLTHPENPVRNPSRDPIPRPIPPAKAAPPKPAPPKPAAGTEPDDAIEAHTTEEATTQAQEEDDRLNNVYTRLLDAQRAKRERERSERGKSSEAHESDAQRGGEPRDDDGLPF</sequence>
<dbReference type="InterPro" id="IPR002711">
    <property type="entry name" value="HNH"/>
</dbReference>
<dbReference type="InterPro" id="IPR050972">
    <property type="entry name" value="SDr-like"/>
</dbReference>
<dbReference type="GO" id="GO:0003676">
    <property type="term" value="F:nucleic acid binding"/>
    <property type="evidence" value="ECO:0007669"/>
    <property type="project" value="InterPro"/>
</dbReference>
<keyword evidence="5" id="KW-1185">Reference proteome</keyword>
<evidence type="ECO:0000259" key="3">
    <source>
        <dbReference type="SMART" id="SM00507"/>
    </source>
</evidence>
<dbReference type="AlphaFoldDB" id="A0A2U1TET6"/>
<feature type="compositionally biased region" description="Pro residues" evidence="2">
    <location>
        <begin position="328"/>
        <end position="339"/>
    </location>
</feature>
<dbReference type="PANTHER" id="PTHR34403">
    <property type="entry name" value="TOL-PAL SYSTEM PROTEIN TOLA"/>
    <property type="match status" value="1"/>
</dbReference>
<feature type="compositionally biased region" description="Acidic residues" evidence="2">
    <location>
        <begin position="12"/>
        <end position="27"/>
    </location>
</feature>
<gene>
    <name evidence="4" type="ORF">DF223_06605</name>
</gene>
<dbReference type="Pfam" id="PF01844">
    <property type="entry name" value="HNH"/>
    <property type="match status" value="1"/>
</dbReference>
<comment type="similarity">
    <text evidence="1">Belongs to the Rv1128c/1148c/1588c/1702c/1945/3466 family.</text>
</comment>
<dbReference type="PANTHER" id="PTHR34403:SF14">
    <property type="entry name" value="OS05G0225800 PROTEIN"/>
    <property type="match status" value="1"/>
</dbReference>
<name>A0A2U1TET6_9MICO</name>
<comment type="caution">
    <text evidence="4">The sequence shown here is derived from an EMBL/GenBank/DDBJ whole genome shotgun (WGS) entry which is preliminary data.</text>
</comment>
<accession>A0A2U1TET6</accession>
<feature type="region of interest" description="Disordered" evidence="2">
    <location>
        <begin position="510"/>
        <end position="621"/>
    </location>
</feature>
<feature type="region of interest" description="Disordered" evidence="2">
    <location>
        <begin position="1"/>
        <end position="60"/>
    </location>
</feature>
<protein>
    <recommendedName>
        <fullName evidence="3">HNH nuclease domain-containing protein</fullName>
    </recommendedName>
</protein>
<evidence type="ECO:0000313" key="4">
    <source>
        <dbReference type="EMBL" id="PWC07293.1"/>
    </source>
</evidence>
<feature type="compositionally biased region" description="Basic and acidic residues" evidence="2">
    <location>
        <begin position="583"/>
        <end position="621"/>
    </location>
</feature>
<feature type="compositionally biased region" description="Pro residues" evidence="2">
    <location>
        <begin position="527"/>
        <end position="545"/>
    </location>
</feature>
<evidence type="ECO:0000313" key="5">
    <source>
        <dbReference type="Proteomes" id="UP000244962"/>
    </source>
</evidence>
<feature type="region of interest" description="Disordered" evidence="2">
    <location>
        <begin position="323"/>
        <end position="353"/>
    </location>
</feature>
<dbReference type="GO" id="GO:0008270">
    <property type="term" value="F:zinc ion binding"/>
    <property type="evidence" value="ECO:0007669"/>
    <property type="project" value="InterPro"/>
</dbReference>
<dbReference type="Gene3D" id="1.10.30.50">
    <property type="match status" value="1"/>
</dbReference>